<dbReference type="Pfam" id="PF04932">
    <property type="entry name" value="Wzy_C"/>
    <property type="match status" value="1"/>
</dbReference>
<proteinExistence type="predicted"/>
<feature type="transmembrane region" description="Helical" evidence="5">
    <location>
        <begin position="156"/>
        <end position="174"/>
    </location>
</feature>
<feature type="transmembrane region" description="Helical" evidence="5">
    <location>
        <begin position="133"/>
        <end position="150"/>
    </location>
</feature>
<evidence type="ECO:0000313" key="8">
    <source>
        <dbReference type="Proteomes" id="UP000316921"/>
    </source>
</evidence>
<evidence type="ECO:0000256" key="4">
    <source>
        <dbReference type="ARBA" id="ARBA00023136"/>
    </source>
</evidence>
<dbReference type="SUPFAM" id="SSF48452">
    <property type="entry name" value="TPR-like"/>
    <property type="match status" value="1"/>
</dbReference>
<sequence>MSQPSRIGRAATDVVAIAIGLVAASYGLYAVETLILAGTFPGAASWTDRVPVVSRSSLALLLIAAAWRRPGWTSVAGAVVAWALGTSAVCELPSFATNFDLGDTPYLWPWMLAIGTLLGLATLGFAGPKDAGARLAVLAVFGATANGKLFSRHDEAVFALLAACVLLLVLELARTPLRPLGRGGRVVLGVGLSFTLWVLVAALLGDSVGQGLRVFARVAAGGALALCLGLLLDSSGRRAVAVALLAGVGASLTLLAVGYTETAQVTGWTALLDSRLRLFDMHPNGIGPLFAGGATLGLGFALAGGSSRAVRWGSVALALCSVAALIQTDSRASLLGLGAGLATFALAFTSRAPRDGRPWYAGAVLLIAAGAGFWASPAADGLRVRLDGMAGGLSALGQRYHFWRMALASLRESPWFGVGPNQYHVHAKYALPSFYDGTTQTLHTHNLPLGIAEGAGWPALLLYGALLLCTIEAARRTLRAAETRADRALPAGVLASLMALHASNLLDLGQSQGTFVPTLGWIALGWFAAAAVREHRVAPAPVAGVLAVALVGLVFAVAQPLAGAALRERSIALHDRGRPDESLAVQERALAIDPGDTGGLPAVARMAARMGRREVALALRERRVESAPGNASAHLALAREQLAQLRLPAARRSLAKARELDPLGEQRADFEVLEATMDLAEGDDAAALEALIRACLVHGTPWERLPTVKLSPDEQGLPRLAFAGADGRPAIPLEVVLDEVARRAIERVDSDPVGARRELIDAVHGFRAEGRPDRGIEWMRVYSERLGVDRMASMLVVELDSLLSAGRSQEALDLAVHTADAAHKALLFRQALALRALGRDAEALEVAEQAHAAREGNDLFFDAGTYRPLALLRCELLGEAGRWTDAAAALRLALQDTQKPDDRLAAATDFWQRILDAEPSREALLDAIEVLGLTLGAKLEAPDRTGAMDARARRALRAWGGEPADLLRAVRGRLAGRGLAAEELLDAFGRLTAG</sequence>
<evidence type="ECO:0000256" key="1">
    <source>
        <dbReference type="ARBA" id="ARBA00004141"/>
    </source>
</evidence>
<name>A0A518BJ20_9BACT</name>
<organism evidence="7 8">
    <name type="scientific">Engelhardtia mirabilis</name>
    <dbReference type="NCBI Taxonomy" id="2528011"/>
    <lineage>
        <taxon>Bacteria</taxon>
        <taxon>Pseudomonadati</taxon>
        <taxon>Planctomycetota</taxon>
        <taxon>Planctomycetia</taxon>
        <taxon>Planctomycetia incertae sedis</taxon>
        <taxon>Engelhardtia</taxon>
    </lineage>
</organism>
<dbReference type="KEGG" id="pbap:Pla133_20420"/>
<dbReference type="EMBL" id="CP036287">
    <property type="protein sequence ID" value="QDU66966.1"/>
    <property type="molecule type" value="Genomic_DNA"/>
</dbReference>
<evidence type="ECO:0000256" key="3">
    <source>
        <dbReference type="ARBA" id="ARBA00022989"/>
    </source>
</evidence>
<evidence type="ECO:0000256" key="5">
    <source>
        <dbReference type="SAM" id="Phobius"/>
    </source>
</evidence>
<dbReference type="AlphaFoldDB" id="A0A518BJ20"/>
<dbReference type="Gene3D" id="1.25.40.10">
    <property type="entry name" value="Tetratricopeptide repeat domain"/>
    <property type="match status" value="2"/>
</dbReference>
<reference evidence="7 8" key="1">
    <citation type="submission" date="2019-02" db="EMBL/GenBank/DDBJ databases">
        <title>Deep-cultivation of Planctomycetes and their phenomic and genomic characterization uncovers novel biology.</title>
        <authorList>
            <person name="Wiegand S."/>
            <person name="Jogler M."/>
            <person name="Boedeker C."/>
            <person name="Pinto D."/>
            <person name="Vollmers J."/>
            <person name="Rivas-Marin E."/>
            <person name="Kohn T."/>
            <person name="Peeters S.H."/>
            <person name="Heuer A."/>
            <person name="Rast P."/>
            <person name="Oberbeckmann S."/>
            <person name="Bunk B."/>
            <person name="Jeske O."/>
            <person name="Meyerdierks A."/>
            <person name="Storesund J.E."/>
            <person name="Kallscheuer N."/>
            <person name="Luecker S."/>
            <person name="Lage O.M."/>
            <person name="Pohl T."/>
            <person name="Merkel B.J."/>
            <person name="Hornburger P."/>
            <person name="Mueller R.-W."/>
            <person name="Bruemmer F."/>
            <person name="Labrenz M."/>
            <person name="Spormann A.M."/>
            <person name="Op den Camp H."/>
            <person name="Overmann J."/>
            <person name="Amann R."/>
            <person name="Jetten M.S.M."/>
            <person name="Mascher T."/>
            <person name="Medema M.H."/>
            <person name="Devos D.P."/>
            <person name="Kaster A.-K."/>
            <person name="Ovreas L."/>
            <person name="Rohde M."/>
            <person name="Galperin M.Y."/>
            <person name="Jogler C."/>
        </authorList>
    </citation>
    <scope>NUCLEOTIDE SEQUENCE [LARGE SCALE GENOMIC DNA]</scope>
    <source>
        <strain evidence="7 8">Pla133</strain>
    </source>
</reference>
<feature type="transmembrane region" description="Helical" evidence="5">
    <location>
        <begin position="544"/>
        <end position="566"/>
    </location>
</feature>
<feature type="transmembrane region" description="Helical" evidence="5">
    <location>
        <begin position="455"/>
        <end position="475"/>
    </location>
</feature>
<gene>
    <name evidence="7" type="ORF">Pla133_20420</name>
</gene>
<dbReference type="RefSeq" id="WP_145064762.1">
    <property type="nucleotide sequence ID" value="NZ_CP036287.1"/>
</dbReference>
<dbReference type="InterPro" id="IPR007016">
    <property type="entry name" value="O-antigen_ligase-rel_domated"/>
</dbReference>
<dbReference type="InterPro" id="IPR051533">
    <property type="entry name" value="WaaL-like"/>
</dbReference>
<keyword evidence="3 5" id="KW-1133">Transmembrane helix</keyword>
<feature type="transmembrane region" description="Helical" evidence="5">
    <location>
        <begin position="309"/>
        <end position="326"/>
    </location>
</feature>
<feature type="transmembrane region" description="Helical" evidence="5">
    <location>
        <begin position="50"/>
        <end position="67"/>
    </location>
</feature>
<keyword evidence="4 5" id="KW-0472">Membrane</keyword>
<keyword evidence="2 5" id="KW-0812">Transmembrane</keyword>
<protein>
    <submittedName>
        <fullName evidence="7">O-Antigen ligase</fullName>
    </submittedName>
</protein>
<accession>A0A518BJ20</accession>
<dbReference type="PANTHER" id="PTHR37422">
    <property type="entry name" value="TEICHURONIC ACID BIOSYNTHESIS PROTEIN TUAE"/>
    <property type="match status" value="1"/>
</dbReference>
<keyword evidence="8" id="KW-1185">Reference proteome</keyword>
<feature type="transmembrane region" description="Helical" evidence="5">
    <location>
        <begin position="360"/>
        <end position="379"/>
    </location>
</feature>
<dbReference type="Proteomes" id="UP000316921">
    <property type="component" value="Chromosome"/>
</dbReference>
<feature type="transmembrane region" description="Helical" evidence="5">
    <location>
        <begin position="186"/>
        <end position="205"/>
    </location>
</feature>
<feature type="transmembrane region" description="Helical" evidence="5">
    <location>
        <begin position="211"/>
        <end position="232"/>
    </location>
</feature>
<evidence type="ECO:0000313" key="7">
    <source>
        <dbReference type="EMBL" id="QDU66966.1"/>
    </source>
</evidence>
<dbReference type="GO" id="GO:0016874">
    <property type="term" value="F:ligase activity"/>
    <property type="evidence" value="ECO:0007669"/>
    <property type="project" value="UniProtKB-KW"/>
</dbReference>
<feature type="transmembrane region" description="Helical" evidence="5">
    <location>
        <begin position="12"/>
        <end position="30"/>
    </location>
</feature>
<dbReference type="PANTHER" id="PTHR37422:SF13">
    <property type="entry name" value="LIPOPOLYSACCHARIDE BIOSYNTHESIS PROTEIN PA4999-RELATED"/>
    <property type="match status" value="1"/>
</dbReference>
<feature type="transmembrane region" description="Helical" evidence="5">
    <location>
        <begin position="285"/>
        <end position="302"/>
    </location>
</feature>
<comment type="subcellular location">
    <subcellularLocation>
        <location evidence="1">Membrane</location>
        <topology evidence="1">Multi-pass membrane protein</topology>
    </subcellularLocation>
</comment>
<keyword evidence="7" id="KW-0436">Ligase</keyword>
<evidence type="ECO:0000256" key="2">
    <source>
        <dbReference type="ARBA" id="ARBA00022692"/>
    </source>
</evidence>
<feature type="transmembrane region" description="Helical" evidence="5">
    <location>
        <begin position="74"/>
        <end position="95"/>
    </location>
</feature>
<evidence type="ECO:0000259" key="6">
    <source>
        <dbReference type="Pfam" id="PF04932"/>
    </source>
</evidence>
<feature type="domain" description="O-antigen ligase-related" evidence="6">
    <location>
        <begin position="317"/>
        <end position="463"/>
    </location>
</feature>
<dbReference type="InterPro" id="IPR011990">
    <property type="entry name" value="TPR-like_helical_dom_sf"/>
</dbReference>
<dbReference type="GO" id="GO:0016020">
    <property type="term" value="C:membrane"/>
    <property type="evidence" value="ECO:0007669"/>
    <property type="project" value="UniProtKB-SubCell"/>
</dbReference>
<feature type="transmembrane region" description="Helical" evidence="5">
    <location>
        <begin position="239"/>
        <end position="259"/>
    </location>
</feature>
<feature type="transmembrane region" description="Helical" evidence="5">
    <location>
        <begin position="107"/>
        <end position="126"/>
    </location>
</feature>
<feature type="transmembrane region" description="Helical" evidence="5">
    <location>
        <begin position="332"/>
        <end position="348"/>
    </location>
</feature>